<dbReference type="GO" id="GO:0008270">
    <property type="term" value="F:zinc ion binding"/>
    <property type="evidence" value="ECO:0007669"/>
    <property type="project" value="UniProtKB-KW"/>
</dbReference>
<keyword evidence="10" id="KW-0238">DNA-binding</keyword>
<evidence type="ECO:0000256" key="8">
    <source>
        <dbReference type="ARBA" id="ARBA00022833"/>
    </source>
</evidence>
<feature type="compositionally biased region" description="Polar residues" evidence="15">
    <location>
        <begin position="537"/>
        <end position="553"/>
    </location>
</feature>
<dbReference type="InterPro" id="IPR013087">
    <property type="entry name" value="Znf_C2H2_type"/>
</dbReference>
<keyword evidence="4" id="KW-0963">Cytoplasm</keyword>
<evidence type="ECO:0000256" key="13">
    <source>
        <dbReference type="PROSITE-ProRule" id="PRU00042"/>
    </source>
</evidence>
<dbReference type="AlphaFoldDB" id="A0A0K2TAS2"/>
<feature type="coiled-coil region" evidence="14">
    <location>
        <begin position="21"/>
        <end position="79"/>
    </location>
</feature>
<feature type="compositionally biased region" description="Polar residues" evidence="15">
    <location>
        <begin position="190"/>
        <end position="208"/>
    </location>
</feature>
<feature type="region of interest" description="Disordered" evidence="15">
    <location>
        <begin position="453"/>
        <end position="553"/>
    </location>
</feature>
<organism evidence="17">
    <name type="scientific">Lepeophtheirus salmonis</name>
    <name type="common">Salmon louse</name>
    <name type="synonym">Caligus salmonis</name>
    <dbReference type="NCBI Taxonomy" id="72036"/>
    <lineage>
        <taxon>Eukaryota</taxon>
        <taxon>Metazoa</taxon>
        <taxon>Ecdysozoa</taxon>
        <taxon>Arthropoda</taxon>
        <taxon>Crustacea</taxon>
        <taxon>Multicrustacea</taxon>
        <taxon>Hexanauplia</taxon>
        <taxon>Copepoda</taxon>
        <taxon>Siphonostomatoida</taxon>
        <taxon>Caligidae</taxon>
        <taxon>Lepeophtheirus</taxon>
    </lineage>
</organism>
<accession>A0A0K2TAS2</accession>
<sequence length="553" mass="62265">MILDVLENIITLSDPPCFAYLLDDENEEKEEEEVREELEDELDILSAISFKKKKRKLSSKDLLLDIKKEEDLIERFENNSSSSILMSKRLEEDSSTESSNMTYQSTQDPNGIHYRVQGTFTRFIDDSSTNQQNNPSSTWSSFGNSMFGGQDASPVGSHTPSPFAAAPSPTSFEDARNAQQHNLLSFPPSDMTSLSFEPSKSIPFSSGNPILDEQGLFSTARLCPSDPLTLQPQQQQPQQHHTKLEYPYYTSPQPPFSSHHTEAVPLPPPQQQQQQQQHPKAEFATDPLHTDSLLQEAQQPLQDPQQQQQHIHQQPQQQAQQPQQHPVAEAISASLADYNPSTSKGHEILSQVYQQSQLPIRLVPVRSRKYPNRPSKTPVHERPYACPVSDCDRRFSRSDELTRHIRIHTGQKPFQCRICMRTFSRSDHLTTHIRTHTGEKPFTCDICGRKFARSDEKKRHSKVHAKTRGKKAASSSFKSATSTNSNNNNNNNTHQHNNHNNNNNSASSSGAVPSITHPGVQAPPHLTQHLHHHTHQGLSEDSSHLPSSLANQL</sequence>
<keyword evidence="9" id="KW-0805">Transcription regulation</keyword>
<keyword evidence="14" id="KW-0175">Coiled coil</keyword>
<feature type="compositionally biased region" description="Low complexity" evidence="15">
    <location>
        <begin position="127"/>
        <end position="141"/>
    </location>
</feature>
<keyword evidence="12" id="KW-0539">Nucleus</keyword>
<evidence type="ECO:0000256" key="9">
    <source>
        <dbReference type="ARBA" id="ARBA00023015"/>
    </source>
</evidence>
<keyword evidence="11" id="KW-0804">Transcription</keyword>
<evidence type="ECO:0000256" key="10">
    <source>
        <dbReference type="ARBA" id="ARBA00023125"/>
    </source>
</evidence>
<name>A0A0K2TAS2_LEPSM</name>
<feature type="domain" description="C2H2-type" evidence="16">
    <location>
        <begin position="414"/>
        <end position="441"/>
    </location>
</feature>
<evidence type="ECO:0000256" key="15">
    <source>
        <dbReference type="SAM" id="MobiDB-lite"/>
    </source>
</evidence>
<dbReference type="PANTHER" id="PTHR23235">
    <property type="entry name" value="KRUEPPEL-LIKE TRANSCRIPTION FACTOR"/>
    <property type="match status" value="1"/>
</dbReference>
<dbReference type="FunFam" id="3.30.160.60:FF:000092">
    <property type="entry name" value="Early growth response protein 3"/>
    <property type="match status" value="1"/>
</dbReference>
<evidence type="ECO:0000256" key="3">
    <source>
        <dbReference type="ARBA" id="ARBA00005682"/>
    </source>
</evidence>
<dbReference type="Pfam" id="PF00096">
    <property type="entry name" value="zf-C2H2"/>
    <property type="match status" value="3"/>
</dbReference>
<feature type="domain" description="C2H2-type" evidence="16">
    <location>
        <begin position="384"/>
        <end position="413"/>
    </location>
</feature>
<dbReference type="GO" id="GO:0005634">
    <property type="term" value="C:nucleus"/>
    <property type="evidence" value="ECO:0007669"/>
    <property type="project" value="UniProtKB-SubCell"/>
</dbReference>
<evidence type="ECO:0000256" key="7">
    <source>
        <dbReference type="ARBA" id="ARBA00022771"/>
    </source>
</evidence>
<dbReference type="GO" id="GO:0000981">
    <property type="term" value="F:DNA-binding transcription factor activity, RNA polymerase II-specific"/>
    <property type="evidence" value="ECO:0007669"/>
    <property type="project" value="TreeGrafter"/>
</dbReference>
<comment type="subcellular location">
    <subcellularLocation>
        <location evidence="2">Cytoplasm</location>
    </subcellularLocation>
    <subcellularLocation>
        <location evidence="1">Nucleus</location>
    </subcellularLocation>
</comment>
<feature type="compositionally biased region" description="Low complexity" evidence="15">
    <location>
        <begin position="472"/>
        <end position="509"/>
    </location>
</feature>
<feature type="region of interest" description="Disordered" evidence="15">
    <location>
        <begin position="125"/>
        <end position="208"/>
    </location>
</feature>
<dbReference type="PROSITE" id="PS00028">
    <property type="entry name" value="ZINC_FINGER_C2H2_1"/>
    <property type="match status" value="3"/>
</dbReference>
<dbReference type="SUPFAM" id="SSF57667">
    <property type="entry name" value="beta-beta-alpha zinc fingers"/>
    <property type="match status" value="2"/>
</dbReference>
<proteinExistence type="inferred from homology"/>
<dbReference type="Gene3D" id="3.30.160.60">
    <property type="entry name" value="Classic Zinc Finger"/>
    <property type="match status" value="3"/>
</dbReference>
<protein>
    <recommendedName>
        <fullName evidence="16">C2H2-type domain-containing protein</fullName>
    </recommendedName>
</protein>
<evidence type="ECO:0000256" key="12">
    <source>
        <dbReference type="ARBA" id="ARBA00023242"/>
    </source>
</evidence>
<feature type="domain" description="C2H2-type" evidence="16">
    <location>
        <begin position="442"/>
        <end position="469"/>
    </location>
</feature>
<evidence type="ECO:0000256" key="1">
    <source>
        <dbReference type="ARBA" id="ARBA00004123"/>
    </source>
</evidence>
<feature type="region of interest" description="Disordered" evidence="15">
    <location>
        <begin position="297"/>
        <end position="327"/>
    </location>
</feature>
<dbReference type="GO" id="GO:0005737">
    <property type="term" value="C:cytoplasm"/>
    <property type="evidence" value="ECO:0007669"/>
    <property type="project" value="UniProtKB-SubCell"/>
</dbReference>
<dbReference type="PROSITE" id="PS50157">
    <property type="entry name" value="ZINC_FINGER_C2H2_2"/>
    <property type="match status" value="3"/>
</dbReference>
<keyword evidence="7 13" id="KW-0863">Zinc-finger</keyword>
<keyword evidence="6" id="KW-0677">Repeat</keyword>
<evidence type="ECO:0000256" key="14">
    <source>
        <dbReference type="SAM" id="Coils"/>
    </source>
</evidence>
<dbReference type="OrthoDB" id="8197458at2759"/>
<evidence type="ECO:0000256" key="6">
    <source>
        <dbReference type="ARBA" id="ARBA00022737"/>
    </source>
</evidence>
<feature type="region of interest" description="Disordered" evidence="15">
    <location>
        <begin position="246"/>
        <end position="282"/>
    </location>
</feature>
<feature type="compositionally biased region" description="Polar residues" evidence="15">
    <location>
        <begin position="96"/>
        <end position="109"/>
    </location>
</feature>
<dbReference type="InterPro" id="IPR036236">
    <property type="entry name" value="Znf_C2H2_sf"/>
</dbReference>
<keyword evidence="5" id="KW-0479">Metal-binding</keyword>
<feature type="compositionally biased region" description="Low complexity" evidence="15">
    <location>
        <begin position="159"/>
        <end position="172"/>
    </location>
</feature>
<feature type="region of interest" description="Disordered" evidence="15">
    <location>
        <begin position="222"/>
        <end position="241"/>
    </location>
</feature>
<keyword evidence="8" id="KW-0862">Zinc</keyword>
<evidence type="ECO:0000256" key="2">
    <source>
        <dbReference type="ARBA" id="ARBA00004496"/>
    </source>
</evidence>
<feature type="region of interest" description="Disordered" evidence="15">
    <location>
        <begin position="88"/>
        <end position="112"/>
    </location>
</feature>
<evidence type="ECO:0000256" key="11">
    <source>
        <dbReference type="ARBA" id="ARBA00023163"/>
    </source>
</evidence>
<reference evidence="17" key="1">
    <citation type="submission" date="2014-05" db="EMBL/GenBank/DDBJ databases">
        <authorList>
            <person name="Chronopoulou M."/>
        </authorList>
    </citation>
    <scope>NUCLEOTIDE SEQUENCE</scope>
    <source>
        <tissue evidence="17">Whole organism</tissue>
    </source>
</reference>
<evidence type="ECO:0000259" key="16">
    <source>
        <dbReference type="PROSITE" id="PS50157"/>
    </source>
</evidence>
<evidence type="ECO:0000256" key="5">
    <source>
        <dbReference type="ARBA" id="ARBA00022723"/>
    </source>
</evidence>
<dbReference type="SMART" id="SM00355">
    <property type="entry name" value="ZnF_C2H2"/>
    <property type="match status" value="3"/>
</dbReference>
<dbReference type="PANTHER" id="PTHR23235:SF60">
    <property type="entry name" value="STRIPE, ISOFORM D"/>
    <property type="match status" value="1"/>
</dbReference>
<dbReference type="EMBL" id="HACA01005828">
    <property type="protein sequence ID" value="CDW23189.1"/>
    <property type="molecule type" value="Transcribed_RNA"/>
</dbReference>
<feature type="compositionally biased region" description="Basic residues" evidence="15">
    <location>
        <begin position="459"/>
        <end position="471"/>
    </location>
</feature>
<evidence type="ECO:0000256" key="4">
    <source>
        <dbReference type="ARBA" id="ARBA00022490"/>
    </source>
</evidence>
<feature type="compositionally biased region" description="Low complexity" evidence="15">
    <location>
        <begin position="298"/>
        <end position="326"/>
    </location>
</feature>
<comment type="similarity">
    <text evidence="3">Belongs to the EGR C2H2-type zinc-finger protein family.</text>
</comment>
<dbReference type="GO" id="GO:0000978">
    <property type="term" value="F:RNA polymerase II cis-regulatory region sequence-specific DNA binding"/>
    <property type="evidence" value="ECO:0007669"/>
    <property type="project" value="TreeGrafter"/>
</dbReference>
<evidence type="ECO:0000313" key="17">
    <source>
        <dbReference type="EMBL" id="CDW23189.1"/>
    </source>
</evidence>